<feature type="compositionally biased region" description="Basic and acidic residues" evidence="1">
    <location>
        <begin position="155"/>
        <end position="204"/>
    </location>
</feature>
<organism evidence="2 3">
    <name type="scientific">Tanacetum coccineum</name>
    <dbReference type="NCBI Taxonomy" id="301880"/>
    <lineage>
        <taxon>Eukaryota</taxon>
        <taxon>Viridiplantae</taxon>
        <taxon>Streptophyta</taxon>
        <taxon>Embryophyta</taxon>
        <taxon>Tracheophyta</taxon>
        <taxon>Spermatophyta</taxon>
        <taxon>Magnoliopsida</taxon>
        <taxon>eudicotyledons</taxon>
        <taxon>Gunneridae</taxon>
        <taxon>Pentapetalae</taxon>
        <taxon>asterids</taxon>
        <taxon>campanulids</taxon>
        <taxon>Asterales</taxon>
        <taxon>Asteraceae</taxon>
        <taxon>Asteroideae</taxon>
        <taxon>Anthemideae</taxon>
        <taxon>Anthemidinae</taxon>
        <taxon>Tanacetum</taxon>
    </lineage>
</organism>
<sequence>MFIKYSTPQIPPKKSRGKGSKGRKTVDDSRETVDVSEESEPKPEPANKKTASRRVVKNKVTLFADDNIISNDPDIALELGKPISKTEAEKAKAAKKVHATHARIMTEQVPKSARRRRSGKETSDPPKKLKGDEDDDNDDVEKDDKGGDADDEGDDHYKIHVRKVEDVEMKDAEVEKSNKGDEEVTDAAKEEAKKTLKAKDDTKKTKLPPSSSSLSVSSGFGDQFLKLSSDSSLVNTVKDSADIDVIQQTPTPIPTPPITTDAPTVTTVILESNALTAVELRVTKLETDELKKHIVDLIHKYSLQQIPEVPKKLILTVDLEQEYEKSPEEILKIKEYDLKSAIYQSMHANKSCNRNPANHKLYHALMESLIEDENAMDKGIADTVKDHKRKHDDDDDEGPPARPNQGKTTKRRRTKESESSKKPSTIKETPKGKAPSKGSKTGKSALAKEPVEEPIAEMVMDDADDDVVRDDDQPQVASEPKTRKTPNPKWFKQPSRPPTPDPE</sequence>
<accession>A0ABQ4WCS6</accession>
<gene>
    <name evidence="2" type="ORF">Tco_0624048</name>
</gene>
<feature type="region of interest" description="Disordered" evidence="1">
    <location>
        <begin position="385"/>
        <end position="503"/>
    </location>
</feature>
<dbReference type="EMBL" id="BQNB010008533">
    <property type="protein sequence ID" value="GJS50686.1"/>
    <property type="molecule type" value="Genomic_DNA"/>
</dbReference>
<feature type="compositionally biased region" description="Basic and acidic residues" evidence="1">
    <location>
        <begin position="24"/>
        <end position="47"/>
    </location>
</feature>
<feature type="compositionally biased region" description="Basic and acidic residues" evidence="1">
    <location>
        <begin position="119"/>
        <end position="131"/>
    </location>
</feature>
<feature type="compositionally biased region" description="Acidic residues" evidence="1">
    <location>
        <begin position="452"/>
        <end position="469"/>
    </location>
</feature>
<dbReference type="Proteomes" id="UP001151760">
    <property type="component" value="Unassembled WGS sequence"/>
</dbReference>
<evidence type="ECO:0000313" key="2">
    <source>
        <dbReference type="EMBL" id="GJS50686.1"/>
    </source>
</evidence>
<name>A0ABQ4WCS6_9ASTR</name>
<protein>
    <submittedName>
        <fullName evidence="2">Uncharacterized protein</fullName>
    </submittedName>
</protein>
<feature type="compositionally biased region" description="Basic residues" evidence="1">
    <location>
        <begin position="13"/>
        <end position="23"/>
    </location>
</feature>
<reference evidence="2" key="2">
    <citation type="submission" date="2022-01" db="EMBL/GenBank/DDBJ databases">
        <authorList>
            <person name="Yamashiro T."/>
            <person name="Shiraishi A."/>
            <person name="Satake H."/>
            <person name="Nakayama K."/>
        </authorList>
    </citation>
    <scope>NUCLEOTIDE SEQUENCE</scope>
</reference>
<reference evidence="2" key="1">
    <citation type="journal article" date="2022" name="Int. J. Mol. Sci.">
        <title>Draft Genome of Tanacetum Coccineum: Genomic Comparison of Closely Related Tanacetum-Family Plants.</title>
        <authorList>
            <person name="Yamashiro T."/>
            <person name="Shiraishi A."/>
            <person name="Nakayama K."/>
            <person name="Satake H."/>
        </authorList>
    </citation>
    <scope>NUCLEOTIDE SEQUENCE</scope>
</reference>
<evidence type="ECO:0000256" key="1">
    <source>
        <dbReference type="SAM" id="MobiDB-lite"/>
    </source>
</evidence>
<keyword evidence="3" id="KW-1185">Reference proteome</keyword>
<evidence type="ECO:0000313" key="3">
    <source>
        <dbReference type="Proteomes" id="UP001151760"/>
    </source>
</evidence>
<feature type="compositionally biased region" description="Acidic residues" evidence="1">
    <location>
        <begin position="132"/>
        <end position="141"/>
    </location>
</feature>
<proteinExistence type="predicted"/>
<feature type="region of interest" description="Disordered" evidence="1">
    <location>
        <begin position="87"/>
        <end position="215"/>
    </location>
</feature>
<feature type="region of interest" description="Disordered" evidence="1">
    <location>
        <begin position="1"/>
        <end position="54"/>
    </location>
</feature>
<comment type="caution">
    <text evidence="2">The sequence shown here is derived from an EMBL/GenBank/DDBJ whole genome shotgun (WGS) entry which is preliminary data.</text>
</comment>